<comment type="caution">
    <text evidence="1">The sequence shown here is derived from an EMBL/GenBank/DDBJ whole genome shotgun (WGS) entry which is preliminary data.</text>
</comment>
<sequence>MTTTINAKNITLGEVSQFLKFQEQLNNDTYTNFLSLESLTEIEQLDLAQIRKDFREYLSVERVSEGLVQALTTFPLMRLAGFYRPIKMSLEQDIANITIEDEDTTITGRFDILAINKEKQIAADIPFWILVIESKNSLIAPRAGLPQLLTYASKSLEDQESVWGLATSGEFYQFVNIRRGNPPTYHLMPFLTLMEPEPSILLLQVLKAICKL</sequence>
<proteinExistence type="predicted"/>
<keyword evidence="2" id="KW-1185">Reference proteome</keyword>
<reference evidence="1 2" key="1">
    <citation type="journal article" date="2020" name="Sci. Rep.">
        <title>A novel cyanobacterial geosmin producer, revising GeoA distribution and dispersion patterns in Bacteria.</title>
        <authorList>
            <person name="Churro C."/>
            <person name="Semedo-Aguiar A.P."/>
            <person name="Silva A.D."/>
            <person name="Pereira-Leal J.B."/>
            <person name="Leite R.B."/>
        </authorList>
    </citation>
    <scope>NUCLEOTIDE SEQUENCE [LARGE SCALE GENOMIC DNA]</scope>
    <source>
        <strain evidence="1 2">IPMA8</strain>
    </source>
</reference>
<evidence type="ECO:0008006" key="3">
    <source>
        <dbReference type="Google" id="ProtNLM"/>
    </source>
</evidence>
<dbReference type="RefSeq" id="WP_172187988.1">
    <property type="nucleotide sequence ID" value="NZ_CAWPPK010000257.1"/>
</dbReference>
<name>A0ABX2CYY7_9CYAN</name>
<dbReference type="Proteomes" id="UP000702425">
    <property type="component" value="Unassembled WGS sequence"/>
</dbReference>
<organism evidence="1 2">
    <name type="scientific">Microcoleus asticus IPMA8</name>
    <dbReference type="NCBI Taxonomy" id="2563858"/>
    <lineage>
        <taxon>Bacteria</taxon>
        <taxon>Bacillati</taxon>
        <taxon>Cyanobacteriota</taxon>
        <taxon>Cyanophyceae</taxon>
        <taxon>Oscillatoriophycideae</taxon>
        <taxon>Oscillatoriales</taxon>
        <taxon>Microcoleaceae</taxon>
        <taxon>Microcoleus</taxon>
        <taxon>Microcoleus asticus</taxon>
    </lineage>
</organism>
<accession>A0ABX2CYY7</accession>
<dbReference type="EMBL" id="SRRZ01000044">
    <property type="protein sequence ID" value="NQE34967.1"/>
    <property type="molecule type" value="Genomic_DNA"/>
</dbReference>
<evidence type="ECO:0000313" key="2">
    <source>
        <dbReference type="Proteomes" id="UP000702425"/>
    </source>
</evidence>
<evidence type="ECO:0000313" key="1">
    <source>
        <dbReference type="EMBL" id="NQE34967.1"/>
    </source>
</evidence>
<protein>
    <recommendedName>
        <fullName evidence="3">Restriction endonuclease subunit R</fullName>
    </recommendedName>
</protein>
<gene>
    <name evidence="1" type="ORF">E5S67_02696</name>
</gene>